<dbReference type="InterPro" id="IPR011644">
    <property type="entry name" value="Heme_NO-bd"/>
</dbReference>
<dbReference type="Proteomes" id="UP000584824">
    <property type="component" value="Unassembled WGS sequence"/>
</dbReference>
<accession>A0A7W6P283</accession>
<reference evidence="2 3" key="1">
    <citation type="submission" date="2020-08" db="EMBL/GenBank/DDBJ databases">
        <title>Genomic Encyclopedia of Type Strains, Phase IV (KMG-IV): sequencing the most valuable type-strain genomes for metagenomic binning, comparative biology and taxonomic classification.</title>
        <authorList>
            <person name="Goeker M."/>
        </authorList>
    </citation>
    <scope>NUCLEOTIDE SEQUENCE [LARGE SCALE GENOMIC DNA]</scope>
    <source>
        <strain evidence="2 3">DSM 26385</strain>
    </source>
</reference>
<gene>
    <name evidence="2" type="ORF">GGQ66_002937</name>
</gene>
<keyword evidence="3" id="KW-1185">Reference proteome</keyword>
<dbReference type="EMBL" id="JACIDU010000011">
    <property type="protein sequence ID" value="MBB4104363.1"/>
    <property type="molecule type" value="Genomic_DNA"/>
</dbReference>
<evidence type="ECO:0000259" key="1">
    <source>
        <dbReference type="Pfam" id="PF07700"/>
    </source>
</evidence>
<dbReference type="GO" id="GO:0020037">
    <property type="term" value="F:heme binding"/>
    <property type="evidence" value="ECO:0007669"/>
    <property type="project" value="InterPro"/>
</dbReference>
<name>A0A7W6P283_9HYPH</name>
<dbReference type="SUPFAM" id="SSF111126">
    <property type="entry name" value="Ligand-binding domain in the NO signalling and Golgi transport"/>
    <property type="match status" value="1"/>
</dbReference>
<protein>
    <recommendedName>
        <fullName evidence="1">Heme NO-binding domain-containing protein</fullName>
    </recommendedName>
</protein>
<dbReference type="InterPro" id="IPR024096">
    <property type="entry name" value="NO_sig/Golgi_transp_ligand-bd"/>
</dbReference>
<dbReference type="AlphaFoldDB" id="A0A7W6P283"/>
<organism evidence="2 3">
    <name type="scientific">Allorhizobium borbori</name>
    <dbReference type="NCBI Taxonomy" id="485907"/>
    <lineage>
        <taxon>Bacteria</taxon>
        <taxon>Pseudomonadati</taxon>
        <taxon>Pseudomonadota</taxon>
        <taxon>Alphaproteobacteria</taxon>
        <taxon>Hyphomicrobiales</taxon>
        <taxon>Rhizobiaceae</taxon>
        <taxon>Rhizobium/Agrobacterium group</taxon>
        <taxon>Allorhizobium</taxon>
    </lineage>
</organism>
<dbReference type="Pfam" id="PF07700">
    <property type="entry name" value="HNOB"/>
    <property type="match status" value="1"/>
</dbReference>
<dbReference type="Gene3D" id="3.90.1520.10">
    <property type="entry name" value="H-NOX domain"/>
    <property type="match status" value="1"/>
</dbReference>
<dbReference type="InterPro" id="IPR038158">
    <property type="entry name" value="H-NOX_domain_sf"/>
</dbReference>
<sequence length="180" mass="20439">MKGIVFTEFLDYVADCFGRDMVDDLLDDCDFSHCGAYTAVATYDHRELVQLILSLSRQAGVPAPTILRDFGVHLSQTFARRFPFFFEERTTLFDFLDSVENTIHVEVLKLYPDAELPRFITNRRDDSVMSLDYHSSRCFSGLAAGLIEGAARYYDTAIELTQATVSQGNATHVRFDITLR</sequence>
<comment type="caution">
    <text evidence="2">The sequence shown here is derived from an EMBL/GenBank/DDBJ whole genome shotgun (WGS) entry which is preliminary data.</text>
</comment>
<proteinExistence type="predicted"/>
<feature type="domain" description="Heme NO-binding" evidence="1">
    <location>
        <begin position="2"/>
        <end position="161"/>
    </location>
</feature>
<dbReference type="RefSeq" id="WP_183793444.1">
    <property type="nucleotide sequence ID" value="NZ_JACIDU010000011.1"/>
</dbReference>
<evidence type="ECO:0000313" key="2">
    <source>
        <dbReference type="EMBL" id="MBB4104363.1"/>
    </source>
</evidence>
<evidence type="ECO:0000313" key="3">
    <source>
        <dbReference type="Proteomes" id="UP000584824"/>
    </source>
</evidence>